<dbReference type="OrthoDB" id="2046044at2"/>
<feature type="chain" id="PRO_5039316317" description="DUF4367 domain-containing protein" evidence="1">
    <location>
        <begin position="25"/>
        <end position="176"/>
    </location>
</feature>
<evidence type="ECO:0008006" key="4">
    <source>
        <dbReference type="Google" id="ProtNLM"/>
    </source>
</evidence>
<gene>
    <name evidence="2" type="ORF">HMPREF9333_01029</name>
</gene>
<dbReference type="STRING" id="679200.HMPREF9333_01029"/>
<proteinExistence type="predicted"/>
<keyword evidence="1" id="KW-0732">Signal</keyword>
<name>G5GHI9_9FIRM</name>
<comment type="caution">
    <text evidence="2">The sequence shown here is derived from an EMBL/GenBank/DDBJ whole genome shotgun (WGS) entry which is preliminary data.</text>
</comment>
<dbReference type="eggNOG" id="ENOG5032SXG">
    <property type="taxonomic scope" value="Bacteria"/>
</dbReference>
<dbReference type="RefSeq" id="WP_005540398.1">
    <property type="nucleotide sequence ID" value="NZ_JH378831.1"/>
</dbReference>
<dbReference type="Proteomes" id="UP000003011">
    <property type="component" value="Unassembled WGS sequence"/>
</dbReference>
<dbReference type="EMBL" id="ACZL01000016">
    <property type="protein sequence ID" value="EHI55814.1"/>
    <property type="molecule type" value="Genomic_DNA"/>
</dbReference>
<feature type="signal peptide" evidence="1">
    <location>
        <begin position="1"/>
        <end position="24"/>
    </location>
</feature>
<sequence length="176" mass="20675">MKNNIKFLSLFLVLCILITGCVNSAFGDSKKINTEDIRSNINEFYGKFSDDYLKEKIIVVNKDIIGLDGEVIKYIDANNKVLRCTVIIYGESEKLTSDYYFIEDYIYVTMLDEYYTYPIYYSYNRPVDIMYRTFEEEIIYEGMIYELVNGEFVKTNIKDIKIPYTSLQEINKAIGE</sequence>
<dbReference type="PROSITE" id="PS51257">
    <property type="entry name" value="PROKAR_LIPOPROTEIN"/>
    <property type="match status" value="1"/>
</dbReference>
<reference evidence="2 3" key="1">
    <citation type="submission" date="2011-08" db="EMBL/GenBank/DDBJ databases">
        <title>The Genome Sequence of Johnsonella ignava ATCC 51276.</title>
        <authorList>
            <consortium name="The Broad Institute Genome Sequencing Platform"/>
            <person name="Earl A."/>
            <person name="Ward D."/>
            <person name="Feldgarden M."/>
            <person name="Gevers D."/>
            <person name="Izard J."/>
            <person name="Blanton J.M."/>
            <person name="Baranova O.V."/>
            <person name="Dewhirst F.E."/>
            <person name="Young S.K."/>
            <person name="Zeng Q."/>
            <person name="Gargeya S."/>
            <person name="Fitzgerald M."/>
            <person name="Haas B."/>
            <person name="Abouelleil A."/>
            <person name="Alvarado L."/>
            <person name="Arachchi H.M."/>
            <person name="Berlin A."/>
            <person name="Brown A."/>
            <person name="Chapman S.B."/>
            <person name="Chen Z."/>
            <person name="Dunbar C."/>
            <person name="Freedman E."/>
            <person name="Gearin G."/>
            <person name="Gellesch M."/>
            <person name="Goldberg J."/>
            <person name="Griggs A."/>
            <person name="Gujja S."/>
            <person name="Heiman D."/>
            <person name="Howarth C."/>
            <person name="Larson L."/>
            <person name="Lui A."/>
            <person name="MacDonald P.J.P."/>
            <person name="Montmayeur A."/>
            <person name="Murphy C."/>
            <person name="Neiman D."/>
            <person name="Pearson M."/>
            <person name="Priest M."/>
            <person name="Roberts A."/>
            <person name="Saif S."/>
            <person name="Shea T."/>
            <person name="Shenoy N."/>
            <person name="Sisk P."/>
            <person name="Stolte C."/>
            <person name="Sykes S."/>
            <person name="Wortman J."/>
            <person name="Nusbaum C."/>
            <person name="Birren B."/>
        </authorList>
    </citation>
    <scope>NUCLEOTIDE SEQUENCE [LARGE SCALE GENOMIC DNA]</scope>
    <source>
        <strain evidence="2 3">ATCC 51276</strain>
    </source>
</reference>
<keyword evidence="3" id="KW-1185">Reference proteome</keyword>
<dbReference type="AlphaFoldDB" id="G5GHI9"/>
<evidence type="ECO:0000256" key="1">
    <source>
        <dbReference type="SAM" id="SignalP"/>
    </source>
</evidence>
<accession>G5GHI9</accession>
<protein>
    <recommendedName>
        <fullName evidence="4">DUF4367 domain-containing protein</fullName>
    </recommendedName>
</protein>
<evidence type="ECO:0000313" key="3">
    <source>
        <dbReference type="Proteomes" id="UP000003011"/>
    </source>
</evidence>
<organism evidence="2 3">
    <name type="scientific">Johnsonella ignava ATCC 51276</name>
    <dbReference type="NCBI Taxonomy" id="679200"/>
    <lineage>
        <taxon>Bacteria</taxon>
        <taxon>Bacillati</taxon>
        <taxon>Bacillota</taxon>
        <taxon>Clostridia</taxon>
        <taxon>Lachnospirales</taxon>
        <taxon>Lachnospiraceae</taxon>
        <taxon>Johnsonella</taxon>
    </lineage>
</organism>
<dbReference type="HOGENOM" id="CLU_1538183_0_0_9"/>
<evidence type="ECO:0000313" key="2">
    <source>
        <dbReference type="EMBL" id="EHI55814.1"/>
    </source>
</evidence>